<dbReference type="GO" id="GO:1990904">
    <property type="term" value="C:ribonucleoprotein complex"/>
    <property type="evidence" value="ECO:0007669"/>
    <property type="project" value="UniProtKB-KW"/>
</dbReference>
<dbReference type="PANTHER" id="PTHR10746">
    <property type="entry name" value="50S RIBOSOMAL PROTEIN L4"/>
    <property type="match status" value="1"/>
</dbReference>
<keyword evidence="2" id="KW-0689">Ribosomal protein</keyword>
<evidence type="ECO:0000256" key="1">
    <source>
        <dbReference type="ARBA" id="ARBA00010528"/>
    </source>
</evidence>
<name>A0AAD9VIE0_9HYME</name>
<evidence type="ECO:0000313" key="5">
    <source>
        <dbReference type="EMBL" id="KAK2575719.1"/>
    </source>
</evidence>
<comment type="caution">
    <text evidence="5">The sequence shown here is derived from an EMBL/GenBank/DDBJ whole genome shotgun (WGS) entry which is preliminary data.</text>
</comment>
<keyword evidence="6" id="KW-1185">Reference proteome</keyword>
<comment type="similarity">
    <text evidence="1">Belongs to the universal ribosomal protein uL4 family.</text>
</comment>
<dbReference type="GO" id="GO:0003735">
    <property type="term" value="F:structural constituent of ribosome"/>
    <property type="evidence" value="ECO:0007669"/>
    <property type="project" value="InterPro"/>
</dbReference>
<accession>A0AAD9VIE0</accession>
<sequence length="221" mass="25601">MSSIFRNIVSTLQKRCFQTLRYSTTAELNGQGIEPIIDTKLYENETFFHKPREAWVENLDTIEEKKLGLITLHPEIFAASPRIDIVHENVKWQKLYRFVSYAHTKTRAEVRGGGRKPWRQKEIPSKESSYIEQLIEERNWGPSVLIVDSEDIMPTNLSVATDSLQHVNLMPVYGLNVYSMLKHDTLVLTQRAARLIEEKLLFQLNRADSAKLLGKFKLSQQ</sequence>
<dbReference type="AlphaFoldDB" id="A0AAD9VIE0"/>
<dbReference type="GO" id="GO:0005840">
    <property type="term" value="C:ribosome"/>
    <property type="evidence" value="ECO:0007669"/>
    <property type="project" value="UniProtKB-KW"/>
</dbReference>
<dbReference type="Pfam" id="PF00573">
    <property type="entry name" value="Ribosomal_L4"/>
    <property type="match status" value="2"/>
</dbReference>
<dbReference type="InterPro" id="IPR023574">
    <property type="entry name" value="Ribosomal_uL4_dom_sf"/>
</dbReference>
<dbReference type="GO" id="GO:0006412">
    <property type="term" value="P:translation"/>
    <property type="evidence" value="ECO:0007669"/>
    <property type="project" value="InterPro"/>
</dbReference>
<protein>
    <recommendedName>
        <fullName evidence="4">Large ribosomal subunit protein uL4m</fullName>
    </recommendedName>
</protein>
<gene>
    <name evidence="5" type="ORF">KPH14_012108</name>
</gene>
<evidence type="ECO:0000256" key="3">
    <source>
        <dbReference type="ARBA" id="ARBA00023274"/>
    </source>
</evidence>
<evidence type="ECO:0000313" key="6">
    <source>
        <dbReference type="Proteomes" id="UP001258017"/>
    </source>
</evidence>
<evidence type="ECO:0000256" key="4">
    <source>
        <dbReference type="ARBA" id="ARBA00040565"/>
    </source>
</evidence>
<dbReference type="InterPro" id="IPR002136">
    <property type="entry name" value="Ribosomal_uL4"/>
</dbReference>
<evidence type="ECO:0000256" key="2">
    <source>
        <dbReference type="ARBA" id="ARBA00022980"/>
    </source>
</evidence>
<dbReference type="SUPFAM" id="SSF52166">
    <property type="entry name" value="Ribosomal protein L4"/>
    <property type="match status" value="1"/>
</dbReference>
<keyword evidence="3" id="KW-0687">Ribonucleoprotein</keyword>
<dbReference type="InterPro" id="IPR013005">
    <property type="entry name" value="Ribosomal_uL4-like"/>
</dbReference>
<organism evidence="5 6">
    <name type="scientific">Odynerus spinipes</name>
    <dbReference type="NCBI Taxonomy" id="1348599"/>
    <lineage>
        <taxon>Eukaryota</taxon>
        <taxon>Metazoa</taxon>
        <taxon>Ecdysozoa</taxon>
        <taxon>Arthropoda</taxon>
        <taxon>Hexapoda</taxon>
        <taxon>Insecta</taxon>
        <taxon>Pterygota</taxon>
        <taxon>Neoptera</taxon>
        <taxon>Endopterygota</taxon>
        <taxon>Hymenoptera</taxon>
        <taxon>Apocrita</taxon>
        <taxon>Aculeata</taxon>
        <taxon>Vespoidea</taxon>
        <taxon>Vespidae</taxon>
        <taxon>Eumeninae</taxon>
        <taxon>Odynerus</taxon>
    </lineage>
</organism>
<dbReference type="Gene3D" id="3.40.1370.10">
    <property type="match status" value="2"/>
</dbReference>
<reference evidence="5" key="1">
    <citation type="submission" date="2021-08" db="EMBL/GenBank/DDBJ databases">
        <authorList>
            <person name="Misof B."/>
            <person name="Oliver O."/>
            <person name="Podsiadlowski L."/>
            <person name="Donath A."/>
            <person name="Peters R."/>
            <person name="Mayer C."/>
            <person name="Rust J."/>
            <person name="Gunkel S."/>
            <person name="Lesny P."/>
            <person name="Martin S."/>
            <person name="Oeyen J.P."/>
            <person name="Petersen M."/>
            <person name="Panagiotis P."/>
            <person name="Wilbrandt J."/>
            <person name="Tanja T."/>
        </authorList>
    </citation>
    <scope>NUCLEOTIDE SEQUENCE</scope>
    <source>
        <strain evidence="5">GBR_01_08_01A</strain>
        <tissue evidence="5">Thorax + abdomen</tissue>
    </source>
</reference>
<dbReference type="PANTHER" id="PTHR10746:SF6">
    <property type="entry name" value="LARGE RIBOSOMAL SUBUNIT PROTEIN UL4M"/>
    <property type="match status" value="1"/>
</dbReference>
<proteinExistence type="inferred from homology"/>
<dbReference type="EMBL" id="JAIFRP010004410">
    <property type="protein sequence ID" value="KAK2575719.1"/>
    <property type="molecule type" value="Genomic_DNA"/>
</dbReference>
<reference evidence="5" key="2">
    <citation type="journal article" date="2023" name="Commun. Biol.">
        <title>Intrasexual cuticular hydrocarbon dimorphism in a wasp sheds light on hydrocarbon biosynthesis genes in Hymenoptera.</title>
        <authorList>
            <person name="Moris V.C."/>
            <person name="Podsiadlowski L."/>
            <person name="Martin S."/>
            <person name="Oeyen J.P."/>
            <person name="Donath A."/>
            <person name="Petersen M."/>
            <person name="Wilbrandt J."/>
            <person name="Misof B."/>
            <person name="Liedtke D."/>
            <person name="Thamm M."/>
            <person name="Scheiner R."/>
            <person name="Schmitt T."/>
            <person name="Niehuis O."/>
        </authorList>
    </citation>
    <scope>NUCLEOTIDE SEQUENCE</scope>
    <source>
        <strain evidence="5">GBR_01_08_01A</strain>
    </source>
</reference>
<dbReference type="Proteomes" id="UP001258017">
    <property type="component" value="Unassembled WGS sequence"/>
</dbReference>